<reference evidence="2" key="1">
    <citation type="submission" date="2019-03" db="EMBL/GenBank/DDBJ databases">
        <title>WGS assembly of Setaria viridis.</title>
        <authorList>
            <person name="Huang P."/>
            <person name="Jenkins J."/>
            <person name="Grimwood J."/>
            <person name="Barry K."/>
            <person name="Healey A."/>
            <person name="Mamidi S."/>
            <person name="Sreedasyam A."/>
            <person name="Shu S."/>
            <person name="Feldman M."/>
            <person name="Wu J."/>
            <person name="Yu Y."/>
            <person name="Chen C."/>
            <person name="Johnson J."/>
            <person name="Rokhsar D."/>
            <person name="Baxter I."/>
            <person name="Schmutz J."/>
            <person name="Brutnell T."/>
            <person name="Kellogg E."/>
        </authorList>
    </citation>
    <scope>NUCLEOTIDE SEQUENCE [LARGE SCALE GENOMIC DNA]</scope>
</reference>
<evidence type="ECO:0000313" key="3">
    <source>
        <dbReference type="Proteomes" id="UP000298652"/>
    </source>
</evidence>
<name>A0A4V6DAW3_SETVI</name>
<gene>
    <name evidence="2" type="ORF">SEVIR_2G095000v2</name>
</gene>
<dbReference type="PANTHER" id="PTHR48127:SF1">
    <property type="entry name" value="ZINC FINGER GRF-TYPE DOMAIN-CONTAINING PROTEIN"/>
    <property type="match status" value="1"/>
</dbReference>
<keyword evidence="3" id="KW-1185">Reference proteome</keyword>
<evidence type="ECO:0000313" key="2">
    <source>
        <dbReference type="EMBL" id="TKW31276.1"/>
    </source>
</evidence>
<evidence type="ECO:0000256" key="1">
    <source>
        <dbReference type="SAM" id="MobiDB-lite"/>
    </source>
</evidence>
<feature type="region of interest" description="Disordered" evidence="1">
    <location>
        <begin position="18"/>
        <end position="49"/>
    </location>
</feature>
<dbReference type="PANTHER" id="PTHR48127">
    <property type="entry name" value="GRF-TYPE DOMAIN-CONTAINING PROTEIN"/>
    <property type="match status" value="1"/>
</dbReference>
<dbReference type="Gramene" id="TKW31276">
    <property type="protein sequence ID" value="TKW31276"/>
    <property type="gene ID" value="SEVIR_2G095000v2"/>
</dbReference>
<sequence>MSTIGYEYKRRMGYMQYPSESDKDASIPPALPVPDCRRSVPAEDPPIPYDRTKLEPYYQFRRWVPPPPNPPPMIEEEKQEAACRRVRDRHLCKCRVAAKLMRPNIGVPPKFTPFFRCSLKTHATCNLVILSDFNEYIHGPRPLWLTKEQVREFENGKAPWPCESYPSDRYKCGILATQGVAPPSLAMEDFYGRHDLILKLGRTSESWKSRETQDLRDKIRSKYDVPIPDSDLLWGKIYQDMVRETGVKPKGLYASKTLIKYWR</sequence>
<dbReference type="Proteomes" id="UP000298652">
    <property type="component" value="Chromosome 2"/>
</dbReference>
<protein>
    <submittedName>
        <fullName evidence="2">Uncharacterized protein</fullName>
    </submittedName>
</protein>
<proteinExistence type="predicted"/>
<accession>A0A4V6DAW3</accession>
<dbReference type="EMBL" id="CM016553">
    <property type="protein sequence ID" value="TKW31276.1"/>
    <property type="molecule type" value="Genomic_DNA"/>
</dbReference>
<dbReference type="AlphaFoldDB" id="A0A4V6DAW3"/>
<organism evidence="2 3">
    <name type="scientific">Setaria viridis</name>
    <name type="common">Green bristlegrass</name>
    <name type="synonym">Setaria italica subsp. viridis</name>
    <dbReference type="NCBI Taxonomy" id="4556"/>
    <lineage>
        <taxon>Eukaryota</taxon>
        <taxon>Viridiplantae</taxon>
        <taxon>Streptophyta</taxon>
        <taxon>Embryophyta</taxon>
        <taxon>Tracheophyta</taxon>
        <taxon>Spermatophyta</taxon>
        <taxon>Magnoliopsida</taxon>
        <taxon>Liliopsida</taxon>
        <taxon>Poales</taxon>
        <taxon>Poaceae</taxon>
        <taxon>PACMAD clade</taxon>
        <taxon>Panicoideae</taxon>
        <taxon>Panicodae</taxon>
        <taxon>Paniceae</taxon>
        <taxon>Cenchrinae</taxon>
        <taxon>Setaria</taxon>
    </lineage>
</organism>